<evidence type="ECO:0000256" key="8">
    <source>
        <dbReference type="ARBA" id="ARBA00023180"/>
    </source>
</evidence>
<dbReference type="OrthoDB" id="10017617at2759"/>
<dbReference type="AlphaFoldDB" id="A0A6P8FXG1"/>
<comment type="subcellular location">
    <subcellularLocation>
        <location evidence="1">Membrane</location>
        <topology evidence="1">Single-pass membrane protein</topology>
    </subcellularLocation>
</comment>
<feature type="region of interest" description="Disordered" evidence="9">
    <location>
        <begin position="324"/>
        <end position="359"/>
    </location>
</feature>
<dbReference type="CTD" id="60401"/>
<evidence type="ECO:0000313" key="13">
    <source>
        <dbReference type="RefSeq" id="XP_031427862.1"/>
    </source>
</evidence>
<keyword evidence="8" id="KW-0325">Glycoprotein</keyword>
<gene>
    <name evidence="13" type="primary">eda2r</name>
</gene>
<dbReference type="SMART" id="SM00208">
    <property type="entry name" value="TNFR"/>
    <property type="match status" value="2"/>
</dbReference>
<keyword evidence="5 10" id="KW-0472">Membrane</keyword>
<dbReference type="KEGG" id="char:105896207"/>
<evidence type="ECO:0000256" key="3">
    <source>
        <dbReference type="ARBA" id="ARBA00022737"/>
    </source>
</evidence>
<dbReference type="Gene3D" id="2.10.50.10">
    <property type="entry name" value="Tumor Necrosis Factor Receptor, subunit A, domain 2"/>
    <property type="match status" value="1"/>
</dbReference>
<keyword evidence="3" id="KW-0677">Repeat</keyword>
<evidence type="ECO:0000256" key="10">
    <source>
        <dbReference type="SAM" id="Phobius"/>
    </source>
</evidence>
<dbReference type="Proteomes" id="UP000515152">
    <property type="component" value="Chromosome 8"/>
</dbReference>
<evidence type="ECO:0000256" key="1">
    <source>
        <dbReference type="ARBA" id="ARBA00004167"/>
    </source>
</evidence>
<dbReference type="GO" id="GO:0043123">
    <property type="term" value="P:positive regulation of canonical NF-kappaB signal transduction"/>
    <property type="evidence" value="ECO:0007669"/>
    <property type="project" value="InterPro"/>
</dbReference>
<evidence type="ECO:0000256" key="7">
    <source>
        <dbReference type="ARBA" id="ARBA00023170"/>
    </source>
</evidence>
<keyword evidence="2 10" id="KW-0812">Transmembrane</keyword>
<feature type="region of interest" description="Disordered" evidence="9">
    <location>
        <begin position="373"/>
        <end position="400"/>
    </location>
</feature>
<dbReference type="PANTHER" id="PTHR12120:SF1">
    <property type="entry name" value="TUMOR NECROSIS FACTOR RECEPTOR SUPERFAMILY MEMBER 19"/>
    <property type="match status" value="1"/>
</dbReference>
<evidence type="ECO:0000256" key="6">
    <source>
        <dbReference type="ARBA" id="ARBA00023157"/>
    </source>
</evidence>
<feature type="compositionally biased region" description="Basic and acidic residues" evidence="9">
    <location>
        <begin position="379"/>
        <end position="400"/>
    </location>
</feature>
<dbReference type="GeneID" id="105896207"/>
<sequence length="530" mass="57619">MDCFENQYYESGGCHSCVQCSPGQELTEDCGYGYGALARCQPCGARWFKEAWGSHPCQMCQACRRVNRSELSPCTPTTNAMCGECLPGFYSKRRLDGQQDLECMSCGPPPFRNPLCGTFAASRGVDVEKVSSPVATPTTFTTAATTSACVAVVAMMLLLSATMFMYRRSTLLKRFFKGCLIPHSCSHDDTEAPSATAETQCTLTQEEEEQISGMIPRQTTSDKRSANNEEDCCLPAMPAVLSDPGVCESCTLRQSVSSDCSSGFASQPSSGLPTPLPTSRDLAAPALATGGHHCASEEGSGWMQRRRHVPVECTELDIHDSFHPELDSDDLFPPDTELHTSKGPGLGPGDDEPSLDLYSSVPSNISLELHVCSETGRPSTEEPRSLDVRQVREGRRDERDVEMDRTVVPAVAMPNIFNLVQRSCAIMQGVPLSDLPKLLVHSLAQRLDPVFPGVQSYQQVARCLGVPAEIARGLQGFEHVFHYLSSCTLLTVPDLLTTLHQLQRLDTLVLLCEHCTLSLNAETGHPCAVV</sequence>
<dbReference type="InterPro" id="IPR047526">
    <property type="entry name" value="TNR19/27/EDAR"/>
</dbReference>
<dbReference type="GO" id="GO:0038023">
    <property type="term" value="F:signaling receptor activity"/>
    <property type="evidence" value="ECO:0007669"/>
    <property type="project" value="InterPro"/>
</dbReference>
<dbReference type="GO" id="GO:0046330">
    <property type="term" value="P:positive regulation of JNK cascade"/>
    <property type="evidence" value="ECO:0007669"/>
    <property type="project" value="InterPro"/>
</dbReference>
<evidence type="ECO:0000256" key="5">
    <source>
        <dbReference type="ARBA" id="ARBA00023136"/>
    </source>
</evidence>
<feature type="region of interest" description="Disordered" evidence="9">
    <location>
        <begin position="207"/>
        <end position="228"/>
    </location>
</feature>
<feature type="transmembrane region" description="Helical" evidence="10">
    <location>
        <begin position="143"/>
        <end position="166"/>
    </location>
</feature>
<evidence type="ECO:0000256" key="9">
    <source>
        <dbReference type="SAM" id="MobiDB-lite"/>
    </source>
</evidence>
<dbReference type="RefSeq" id="XP_031427862.1">
    <property type="nucleotide sequence ID" value="XM_031572002.2"/>
</dbReference>
<reference evidence="13" key="1">
    <citation type="submission" date="2025-08" db="UniProtKB">
        <authorList>
            <consortium name="RefSeq"/>
        </authorList>
    </citation>
    <scope>IDENTIFICATION</scope>
</reference>
<name>A0A6P8FXG1_CLUHA</name>
<protein>
    <submittedName>
        <fullName evidence="13">Tumor necrosis factor receptor superfamily member 27 isoform X1</fullName>
    </submittedName>
</protein>
<dbReference type="GO" id="GO:0005886">
    <property type="term" value="C:plasma membrane"/>
    <property type="evidence" value="ECO:0007669"/>
    <property type="project" value="TreeGrafter"/>
</dbReference>
<keyword evidence="4 10" id="KW-1133">Transmembrane helix</keyword>
<dbReference type="InterPro" id="IPR001368">
    <property type="entry name" value="TNFR/NGFR_Cys_rich_reg"/>
</dbReference>
<evidence type="ECO:0000259" key="11">
    <source>
        <dbReference type="PROSITE" id="PS00652"/>
    </source>
</evidence>
<accession>A0A6P8FXG1</accession>
<evidence type="ECO:0000313" key="12">
    <source>
        <dbReference type="Proteomes" id="UP000515152"/>
    </source>
</evidence>
<dbReference type="PANTHER" id="PTHR12120">
    <property type="entry name" value="TNFR-CYS DOMAIN-CONTAINING PROTEIN"/>
    <property type="match status" value="1"/>
</dbReference>
<feature type="domain" description="TNFR-Cys" evidence="11">
    <location>
        <begin position="43"/>
        <end position="82"/>
    </location>
</feature>
<evidence type="ECO:0000256" key="4">
    <source>
        <dbReference type="ARBA" id="ARBA00022989"/>
    </source>
</evidence>
<keyword evidence="7 13" id="KW-0675">Receptor</keyword>
<dbReference type="PROSITE" id="PS00652">
    <property type="entry name" value="TNFR_NGFR_1"/>
    <property type="match status" value="1"/>
</dbReference>
<keyword evidence="12" id="KW-1185">Reference proteome</keyword>
<keyword evidence="6" id="KW-1015">Disulfide bond</keyword>
<evidence type="ECO:0000256" key="2">
    <source>
        <dbReference type="ARBA" id="ARBA00022692"/>
    </source>
</evidence>
<organism evidence="12 13">
    <name type="scientific">Clupea harengus</name>
    <name type="common">Atlantic herring</name>
    <dbReference type="NCBI Taxonomy" id="7950"/>
    <lineage>
        <taxon>Eukaryota</taxon>
        <taxon>Metazoa</taxon>
        <taxon>Chordata</taxon>
        <taxon>Craniata</taxon>
        <taxon>Vertebrata</taxon>
        <taxon>Euteleostomi</taxon>
        <taxon>Actinopterygii</taxon>
        <taxon>Neopterygii</taxon>
        <taxon>Teleostei</taxon>
        <taxon>Clupei</taxon>
        <taxon>Clupeiformes</taxon>
        <taxon>Clupeoidei</taxon>
        <taxon>Clupeidae</taxon>
        <taxon>Clupea</taxon>
    </lineage>
</organism>
<proteinExistence type="predicted"/>